<dbReference type="Proteomes" id="UP000245489">
    <property type="component" value="Unassembled WGS sequence"/>
</dbReference>
<evidence type="ECO:0000259" key="2">
    <source>
        <dbReference type="Pfam" id="PF07593"/>
    </source>
</evidence>
<evidence type="ECO:0000256" key="1">
    <source>
        <dbReference type="ARBA" id="ARBA00022729"/>
    </source>
</evidence>
<organism evidence="3 4">
    <name type="scientific">Arcicella aurantiaca</name>
    <dbReference type="NCBI Taxonomy" id="591202"/>
    <lineage>
        <taxon>Bacteria</taxon>
        <taxon>Pseudomonadati</taxon>
        <taxon>Bacteroidota</taxon>
        <taxon>Cytophagia</taxon>
        <taxon>Cytophagales</taxon>
        <taxon>Flectobacillaceae</taxon>
        <taxon>Arcicella</taxon>
    </lineage>
</organism>
<comment type="caution">
    <text evidence="3">The sequence shown here is derived from an EMBL/GenBank/DDBJ whole genome shotgun (WGS) entry which is preliminary data.</text>
</comment>
<dbReference type="InterPro" id="IPR011519">
    <property type="entry name" value="UnbV_ASPIC"/>
</dbReference>
<dbReference type="Pfam" id="PF13517">
    <property type="entry name" value="FG-GAP_3"/>
    <property type="match status" value="5"/>
</dbReference>
<dbReference type="PROSITE" id="PS51257">
    <property type="entry name" value="PROKAR_LIPOPROTEIN"/>
    <property type="match status" value="1"/>
</dbReference>
<dbReference type="PANTHER" id="PTHR16026:SF0">
    <property type="entry name" value="CARTILAGE ACIDIC PROTEIN 1"/>
    <property type="match status" value="1"/>
</dbReference>
<dbReference type="EMBL" id="QGGO01000021">
    <property type="protein sequence ID" value="PWK22140.1"/>
    <property type="molecule type" value="Genomic_DNA"/>
</dbReference>
<feature type="domain" description="ASPIC/UnbV" evidence="2">
    <location>
        <begin position="521"/>
        <end position="589"/>
    </location>
</feature>
<accession>A0A316EGN6</accession>
<dbReference type="PANTHER" id="PTHR16026">
    <property type="entry name" value="CARTILAGE ACIDIC PROTEIN 1"/>
    <property type="match status" value="1"/>
</dbReference>
<keyword evidence="1" id="KW-0732">Signal</keyword>
<dbReference type="RefSeq" id="WP_109744216.1">
    <property type="nucleotide sequence ID" value="NZ_QGGO01000021.1"/>
</dbReference>
<dbReference type="InterPro" id="IPR027039">
    <property type="entry name" value="Crtac1"/>
</dbReference>
<dbReference type="Pfam" id="PF07593">
    <property type="entry name" value="UnbV_ASPIC"/>
    <property type="match status" value="1"/>
</dbReference>
<evidence type="ECO:0000313" key="3">
    <source>
        <dbReference type="EMBL" id="PWK22140.1"/>
    </source>
</evidence>
<dbReference type="InterPro" id="IPR028994">
    <property type="entry name" value="Integrin_alpha_N"/>
</dbReference>
<proteinExistence type="predicted"/>
<dbReference type="OrthoDB" id="9816120at2"/>
<name>A0A316EGN6_9BACT</name>
<keyword evidence="4" id="KW-1185">Reference proteome</keyword>
<evidence type="ECO:0000313" key="4">
    <source>
        <dbReference type="Proteomes" id="UP000245489"/>
    </source>
</evidence>
<gene>
    <name evidence="3" type="ORF">LV89_03525</name>
</gene>
<dbReference type="InterPro" id="IPR013517">
    <property type="entry name" value="FG-GAP"/>
</dbReference>
<reference evidence="3 4" key="1">
    <citation type="submission" date="2018-05" db="EMBL/GenBank/DDBJ databases">
        <title>Genomic Encyclopedia of Archaeal and Bacterial Type Strains, Phase II (KMG-II): from individual species to whole genera.</title>
        <authorList>
            <person name="Goeker M."/>
        </authorList>
    </citation>
    <scope>NUCLEOTIDE SEQUENCE [LARGE SCALE GENOMIC DNA]</scope>
    <source>
        <strain evidence="3 4">DSM 22214</strain>
    </source>
</reference>
<protein>
    <submittedName>
        <fullName evidence="3">VCBS repeat protein</fullName>
    </submittedName>
</protein>
<sequence>MRKQKIYILTILLISSLLSCQKGTEDIKLFEKVSSSETNITFSNNLKDTKDFGILDYLYFYNGGGVASGDINNDGLVDLFFVSNQGENKLYLNKGSLKFEDISQKAGIKGNANWKTGVTMADINGDGFLDIYVCAVGKYKNLKGRNELFINNKNGTFTEKAQEYGLDFSGFSTQSTFFDYDKDGDLDCFLLNHAVHTSRSHGNISTRTEKDADAGDYLFENVNGKFQDVSEKAGIFQATMGYGLGVAVADVNNDGWEDIYVSNDFHEDDYLYINQKDGDGSSRRFVEESRTRMKHTSRFSMGSDIADINNDGFLDVMTLDMYPEDETVEKSSAGEDPLDIFLHKLEFGYFYQYSRNCLQLNQGGQNFIDIAALAGVVATDWSWSVLMNDFDGDGLKDIFVANGIVRRPNDLNYIKYTIGDNPQNGFDQKALELMPDGKVHNYFFKGTPSLQFEDKSMSWGFEEANISNGATYADLDNDGDLEIITNNINEEATIYKNHNIEKLQNAFCKINLKGENKNTFGIGAKVIIKANGIEQTQQNIPTRGFMSSVSSTLTFGLGKNTTLIDTVKVIWESGKVQILAKVKPNTVLTLNEKDASLINNAGRVQNPPSVEQLTFTETLSKLNLNFTHKENQYFDFTRESLMPFKVSTEGPKMAIGDVNGDGKDDLYVCGARNQAGELYLQNSSGFSSSKQVGFQEDAIFEDVDAVFLDIDNDKDLDLYVVSGGNEFLDNMVEQFDRVYINDGKGNFTRDKNALPSMFTNKSCVKPFDFDKDGDLDLFVGGRVMPFNYGKTPKSYLLVNNGNGSSPRFTDKTTTLAPELQNAGMVTNAIWTDTDKDGDVDLTIIGDWMPIQTYQNNKGKFTKIDNGLTENTGFWQGIVADDFDKDGDIDFVVGNLGTNTKFRKNPTGNMLKMYVKDIDKNESIEQILAYNRGEKWYPVAMKDEMGKQIPSIINKHFTDYSQYAGKEINDLLTSNELDGAEEKQVNTFESVYVENLGGNKFKLKPLPTLAQTSKIMTLLLDDYDGDGKKDVIIGGNFYGSNMYQARYDGSYGLILKSDGKGNFKSIIPAQSGLLLNDEIRDIQQIKVNKIPYYLIARNNNTLQVFRKK</sequence>
<dbReference type="Gene3D" id="2.130.10.130">
    <property type="entry name" value="Integrin alpha, N-terminal"/>
    <property type="match status" value="3"/>
</dbReference>
<dbReference type="AlphaFoldDB" id="A0A316EGN6"/>
<dbReference type="SUPFAM" id="SSF69318">
    <property type="entry name" value="Integrin alpha N-terminal domain"/>
    <property type="match status" value="3"/>
</dbReference>